<dbReference type="Proteomes" id="UP000009287">
    <property type="component" value="Chromosome"/>
</dbReference>
<gene>
    <name evidence="1" type="ordered locus">CTO_0288</name>
</gene>
<dbReference type="EMBL" id="CP002401">
    <property type="protein sequence ID" value="AEP35102.1"/>
    <property type="molecule type" value="Genomic_DNA"/>
</dbReference>
<reference evidence="1 2" key="1">
    <citation type="journal article" date="2011" name="J. Exp. Med.">
        <title>A live-attenuated chlamydial vaccine protects against trachoma in nonhuman primates.</title>
        <authorList>
            <person name="Kari L."/>
            <person name="Whitmire W.M."/>
            <person name="Olivares-Zavaleta N."/>
            <person name="Goheen M.M."/>
            <person name="Taylor L.D."/>
            <person name="Carlson J.H."/>
            <person name="Sturdevant G.L."/>
            <person name="Lu C."/>
            <person name="Bakios L.E."/>
            <person name="Randall L.B."/>
            <person name="Parnell M.J."/>
            <person name="Zhong G."/>
            <person name="Caldwell H.D."/>
        </authorList>
    </citation>
    <scope>NUCLEOTIDE SEQUENCE [LARGE SCALE GENOMIC DNA]</scope>
    <source>
        <strain evidence="1 2">A2497</strain>
    </source>
</reference>
<dbReference type="KEGG" id="cra:CTO_0288"/>
<organism evidence="1 2">
    <name type="scientific">Chlamydia trachomatis serovar A (strain A2497)</name>
    <dbReference type="NCBI Taxonomy" id="580047"/>
    <lineage>
        <taxon>Bacteria</taxon>
        <taxon>Pseudomonadati</taxon>
        <taxon>Chlamydiota</taxon>
        <taxon>Chlamydiia</taxon>
        <taxon>Chlamydiales</taxon>
        <taxon>Chlamydiaceae</taxon>
        <taxon>Chlamydia/Chlamydophila group</taxon>
        <taxon>Chlamydia</taxon>
    </lineage>
</organism>
<protein>
    <submittedName>
        <fullName evidence="1">Uncharacterized protein</fullName>
    </submittedName>
</protein>
<dbReference type="PATRIC" id="fig|580047.4.peg.293"/>
<sequence length="425" mass="47608">MLSIVESGFSVSKLDSKFPQDYFLPLDVFLLTMLVESQLGLEDVLEAFSERNFDIQSKSFIESFQDKKLRRTVIQRFLHHPLLHIHDIARAAYLLAALEEGVDLGYQFLCMHQTQSGAALLFRRAGFLWGGLPYPGEHAEMAMLLSRIAEFYDTSYEQVQKMIAFQHALFSHERNIFPALWSQEGSRSNQEKTAVSKLLFCQKEARIEDQFTLTDMSLGFWMRRTPSFSAYVSGSGCKSGVGAFLIGDVGVLNYGPCVGDPGECLGFGLCGQVKEFSCQEKDEEVSISFAGALSQPSSRRTGFSYLQDALFSTNSCYCIDITEQKCHVASSLDRENQDAFFAIFCKGSQCQVCNGPKLRTGSPDSYKGPACDVLIKGEKETVRILSSSPHMEIFSLQGKDRFWGSNFLINLPYTQNSINILFEKA</sequence>
<evidence type="ECO:0000313" key="1">
    <source>
        <dbReference type="EMBL" id="AEP35102.1"/>
    </source>
</evidence>
<evidence type="ECO:0000313" key="2">
    <source>
        <dbReference type="Proteomes" id="UP000009287"/>
    </source>
</evidence>
<proteinExistence type="predicted"/>
<name>G4NP90_CHLT4</name>
<accession>G4NP90</accession>
<dbReference type="AlphaFoldDB" id="G4NP90"/>